<dbReference type="Proteomes" id="UP000469890">
    <property type="component" value="Unassembled WGS sequence"/>
</dbReference>
<evidence type="ECO:0000256" key="15">
    <source>
        <dbReference type="RuleBase" id="RU000532"/>
    </source>
</evidence>
<feature type="binding site" evidence="13">
    <location>
        <position position="48"/>
    </location>
    <ligand>
        <name>(2R)-3-phosphoglycerate</name>
        <dbReference type="ChEBI" id="CHEBI:58272"/>
    </ligand>
</feature>
<dbReference type="GO" id="GO:0046872">
    <property type="term" value="F:metal ion binding"/>
    <property type="evidence" value="ECO:0007669"/>
    <property type="project" value="UniProtKB-KW"/>
</dbReference>
<evidence type="ECO:0000256" key="5">
    <source>
        <dbReference type="ARBA" id="ARBA00013061"/>
    </source>
</evidence>
<evidence type="ECO:0000313" key="17">
    <source>
        <dbReference type="EMBL" id="KAF1797365.1"/>
    </source>
</evidence>
<feature type="binding site" evidence="13">
    <location>
        <begin position="33"/>
        <end position="35"/>
    </location>
    <ligand>
        <name>substrate</name>
    </ligand>
</feature>
<evidence type="ECO:0000256" key="2">
    <source>
        <dbReference type="ARBA" id="ARBA00001946"/>
    </source>
</evidence>
<dbReference type="Gene3D" id="3.40.50.1260">
    <property type="entry name" value="Phosphoglycerate kinase, N-terminal domain"/>
    <property type="match status" value="3"/>
</dbReference>
<evidence type="ECO:0000256" key="1">
    <source>
        <dbReference type="ARBA" id="ARBA00000642"/>
    </source>
</evidence>
<evidence type="ECO:0000256" key="13">
    <source>
        <dbReference type="PIRSR" id="PIRSR000724-1"/>
    </source>
</evidence>
<dbReference type="FunFam" id="3.40.50.1260:FF:000031">
    <property type="entry name" value="Phosphoglycerate kinase 1"/>
    <property type="match status" value="1"/>
</dbReference>
<evidence type="ECO:0000256" key="10">
    <source>
        <dbReference type="ARBA" id="ARBA00022840"/>
    </source>
</evidence>
<keyword evidence="9 15" id="KW-0418">Kinase</keyword>
<name>A0A8H4B8N6_MUCCL</name>
<dbReference type="PANTHER" id="PTHR11406">
    <property type="entry name" value="PHOSPHOGLYCERATE KINASE"/>
    <property type="match status" value="1"/>
</dbReference>
<feature type="binding site" evidence="14">
    <location>
        <position position="235"/>
    </location>
    <ligand>
        <name>ATP</name>
        <dbReference type="ChEBI" id="CHEBI:30616"/>
    </ligand>
</feature>
<evidence type="ECO:0000256" key="6">
    <source>
        <dbReference type="ARBA" id="ARBA00022679"/>
    </source>
</evidence>
<evidence type="ECO:0000256" key="7">
    <source>
        <dbReference type="ARBA" id="ARBA00022723"/>
    </source>
</evidence>
<comment type="subunit">
    <text evidence="16">Monomer.</text>
</comment>
<dbReference type="GO" id="GO:0006096">
    <property type="term" value="P:glycolytic process"/>
    <property type="evidence" value="ECO:0007669"/>
    <property type="project" value="UniProtKB-KW"/>
</dbReference>
<dbReference type="AlphaFoldDB" id="A0A8H4B8N6"/>
<evidence type="ECO:0000256" key="12">
    <source>
        <dbReference type="ARBA" id="ARBA00023152"/>
    </source>
</evidence>
<dbReference type="GO" id="GO:0006094">
    <property type="term" value="P:gluconeogenesis"/>
    <property type="evidence" value="ECO:0007669"/>
    <property type="project" value="TreeGrafter"/>
</dbReference>
<dbReference type="PANTHER" id="PTHR11406:SF0">
    <property type="entry name" value="PHOSPHOGLYCERATE KINASE"/>
    <property type="match status" value="1"/>
</dbReference>
<evidence type="ECO:0000256" key="4">
    <source>
        <dbReference type="ARBA" id="ARBA00008982"/>
    </source>
</evidence>
<dbReference type="GO" id="GO:0004618">
    <property type="term" value="F:phosphoglycerate kinase activity"/>
    <property type="evidence" value="ECO:0007669"/>
    <property type="project" value="UniProtKB-EC"/>
</dbReference>
<keyword evidence="12" id="KW-0324">Glycolysis</keyword>
<dbReference type="PIRSF" id="PIRSF000724">
    <property type="entry name" value="Pgk"/>
    <property type="match status" value="1"/>
</dbReference>
<protein>
    <recommendedName>
        <fullName evidence="5 15">Phosphoglycerate kinase</fullName>
        <ecNumber evidence="5 15">2.7.2.3</ecNumber>
    </recommendedName>
</protein>
<evidence type="ECO:0000256" key="3">
    <source>
        <dbReference type="ARBA" id="ARBA00004838"/>
    </source>
</evidence>
<keyword evidence="7" id="KW-0479">Metal-binding</keyword>
<evidence type="ECO:0000256" key="8">
    <source>
        <dbReference type="ARBA" id="ARBA00022741"/>
    </source>
</evidence>
<comment type="caution">
    <text evidence="17">The sequence shown here is derived from an EMBL/GenBank/DDBJ whole genome shotgun (WGS) entry which is preliminary data.</text>
</comment>
<dbReference type="InterPro" id="IPR001576">
    <property type="entry name" value="Phosphoglycerate_kinase"/>
</dbReference>
<dbReference type="PRINTS" id="PR00477">
    <property type="entry name" value="PHGLYCKINASE"/>
</dbReference>
<evidence type="ECO:0000256" key="14">
    <source>
        <dbReference type="PIRSR" id="PIRSR000724-2"/>
    </source>
</evidence>
<dbReference type="GO" id="GO:0005829">
    <property type="term" value="C:cytosol"/>
    <property type="evidence" value="ECO:0007669"/>
    <property type="project" value="TreeGrafter"/>
</dbReference>
<evidence type="ECO:0000313" key="18">
    <source>
        <dbReference type="Proteomes" id="UP000469890"/>
    </source>
</evidence>
<accession>A0A8H4B8N6</accession>
<sequence length="434" mass="47465">MPQKLLNNKLSIQDLSLDGKRVLLRQAFWLLVDFNVPIKDGIIADTARIQRMLPTIDYTFQQKAHAIIIMSHLKRPHGKVESKYSLAPVAAELQTLLPNRRVRFLNNCVGPDIEEACQSCDKGDVILLENLRFHPEEEGLLPKDEQGQRKSTSKNANKKFCASLSRLADLYVDDALSTMHRSHASITGVNLPFKAAGLLLQQELEVFAKLLDQNHNSSSNTPFLAILGGAKLSPKYKLITHLLTKVDTMIICGALAWPFLNMGDDKEQDLASQIMAMATEKHVKMVLPVDFVTASDHNPVPAKMALATVADAQQQQGDADPLGGMLGLDCGPASSALFEQEIMKHQTILWNGAPGVYEYQQHFSQGTRHLLDAISKATADNGAMSVVCGKDTTALVAKWSYQGRLSHVSSGGNASLELLEGNSLPGLAALSLKR</sequence>
<dbReference type="SUPFAM" id="SSF53748">
    <property type="entry name" value="Phosphoglycerate kinase"/>
    <property type="match status" value="1"/>
</dbReference>
<reference evidence="17 18" key="1">
    <citation type="submission" date="2019-09" db="EMBL/GenBank/DDBJ databases">
        <authorList>
            <consortium name="DOE Joint Genome Institute"/>
            <person name="Mondo S.J."/>
            <person name="Navarro-Mendoza M.I."/>
            <person name="Perez-Arques C."/>
            <person name="Panchal S."/>
            <person name="Nicolas F.E."/>
            <person name="Ganguly P."/>
            <person name="Pangilinan J."/>
            <person name="Grigoriev I."/>
            <person name="Heitman J."/>
            <person name="Sanya K."/>
            <person name="Garre V."/>
        </authorList>
    </citation>
    <scope>NUCLEOTIDE SEQUENCE [LARGE SCALE GENOMIC DNA]</scope>
    <source>
        <strain evidence="17 18">MU402</strain>
    </source>
</reference>
<comment type="pathway">
    <text evidence="3">Carbohydrate degradation; glycolysis; pyruvate from D-glyceraldehyde 3-phosphate: step 2/5.</text>
</comment>
<dbReference type="InterPro" id="IPR036043">
    <property type="entry name" value="Phosphoglycerate_kinase_sf"/>
</dbReference>
<evidence type="ECO:0000256" key="16">
    <source>
        <dbReference type="RuleBase" id="RU000696"/>
    </source>
</evidence>
<comment type="catalytic activity">
    <reaction evidence="1 15">
        <text>(2R)-3-phosphoglycerate + ATP = (2R)-3-phospho-glyceroyl phosphate + ADP</text>
        <dbReference type="Rhea" id="RHEA:14801"/>
        <dbReference type="ChEBI" id="CHEBI:30616"/>
        <dbReference type="ChEBI" id="CHEBI:57604"/>
        <dbReference type="ChEBI" id="CHEBI:58272"/>
        <dbReference type="ChEBI" id="CHEBI:456216"/>
        <dbReference type="EC" id="2.7.2.3"/>
    </reaction>
</comment>
<feature type="binding site" evidence="13">
    <location>
        <position position="132"/>
    </location>
    <ligand>
        <name>(2R)-3-phosphoglycerate</name>
        <dbReference type="ChEBI" id="CHEBI:58272"/>
    </ligand>
</feature>
<keyword evidence="10 14" id="KW-0067">ATP-binding</keyword>
<feature type="binding site" evidence="14">
    <location>
        <begin position="389"/>
        <end position="392"/>
    </location>
    <ligand>
        <name>ATP</name>
        <dbReference type="ChEBI" id="CHEBI:30616"/>
    </ligand>
</feature>
<proteinExistence type="inferred from homology"/>
<organism evidence="17 18">
    <name type="scientific">Mucor circinelloides f. lusitanicus</name>
    <name type="common">Mucor racemosus var. lusitanicus</name>
    <dbReference type="NCBI Taxonomy" id="29924"/>
    <lineage>
        <taxon>Eukaryota</taxon>
        <taxon>Fungi</taxon>
        <taxon>Fungi incertae sedis</taxon>
        <taxon>Mucoromycota</taxon>
        <taxon>Mucoromycotina</taxon>
        <taxon>Mucoromycetes</taxon>
        <taxon>Mucorales</taxon>
        <taxon>Mucorineae</taxon>
        <taxon>Mucoraceae</taxon>
        <taxon>Mucor</taxon>
    </lineage>
</organism>
<dbReference type="InterPro" id="IPR015824">
    <property type="entry name" value="Phosphoglycerate_kinase_N"/>
</dbReference>
<keyword evidence="11" id="KW-0460">Magnesium</keyword>
<evidence type="ECO:0000256" key="9">
    <source>
        <dbReference type="ARBA" id="ARBA00022777"/>
    </source>
</evidence>
<gene>
    <name evidence="17" type="ORF">FB192DRAFT_1334538</name>
</gene>
<dbReference type="GO" id="GO:0005524">
    <property type="term" value="F:ATP binding"/>
    <property type="evidence" value="ECO:0007669"/>
    <property type="project" value="UniProtKB-KW"/>
</dbReference>
<dbReference type="EMBL" id="JAAECE010000009">
    <property type="protein sequence ID" value="KAF1797365.1"/>
    <property type="molecule type" value="Genomic_DNA"/>
</dbReference>
<feature type="binding site" evidence="13">
    <location>
        <begin position="72"/>
        <end position="75"/>
    </location>
    <ligand>
        <name>substrate</name>
    </ligand>
</feature>
<dbReference type="Pfam" id="PF00162">
    <property type="entry name" value="PGK"/>
    <property type="match status" value="1"/>
</dbReference>
<dbReference type="EC" id="2.7.2.3" evidence="5 15"/>
<keyword evidence="8" id="KW-0547">Nucleotide-binding</keyword>
<comment type="cofactor">
    <cofactor evidence="2">
        <name>Mg(2+)</name>
        <dbReference type="ChEBI" id="CHEBI:18420"/>
    </cofactor>
</comment>
<feature type="binding site" evidence="13">
    <location>
        <position position="181"/>
    </location>
    <ligand>
        <name>(2R)-3-phosphoglycerate</name>
        <dbReference type="ChEBI" id="CHEBI:58272"/>
    </ligand>
</feature>
<comment type="similarity">
    <text evidence="4 15">Belongs to the phosphoglycerate kinase family.</text>
</comment>
<feature type="binding site" evidence="14">
    <location>
        <position position="358"/>
    </location>
    <ligand>
        <name>ATP</name>
        <dbReference type="ChEBI" id="CHEBI:30616"/>
    </ligand>
</feature>
<dbReference type="GO" id="GO:0043531">
    <property type="term" value="F:ADP binding"/>
    <property type="evidence" value="ECO:0007669"/>
    <property type="project" value="TreeGrafter"/>
</dbReference>
<keyword evidence="6 15" id="KW-0808">Transferase</keyword>
<evidence type="ECO:0000256" key="11">
    <source>
        <dbReference type="ARBA" id="ARBA00022842"/>
    </source>
</evidence>